<feature type="region of interest" description="Disordered" evidence="9">
    <location>
        <begin position="492"/>
        <end position="527"/>
    </location>
</feature>
<dbReference type="Proteomes" id="UP000054560">
    <property type="component" value="Unassembled WGS sequence"/>
</dbReference>
<evidence type="ECO:0000313" key="13">
    <source>
        <dbReference type="EMBL" id="KNC80175.1"/>
    </source>
</evidence>
<dbReference type="InterPro" id="IPR029063">
    <property type="entry name" value="SAM-dependent_MTases_sf"/>
</dbReference>
<dbReference type="Gene3D" id="3.40.50.150">
    <property type="entry name" value="Vaccinia Virus protein VP39"/>
    <property type="match status" value="1"/>
</dbReference>
<dbReference type="PANTHER" id="PTHR10920:SF13">
    <property type="entry name" value="PRE-RRNA 2'-O-RIBOSE RNA METHYLTRANSFERASE FTSJ3"/>
    <property type="match status" value="1"/>
</dbReference>
<feature type="binding site" evidence="8">
    <location>
        <position position="56"/>
    </location>
    <ligand>
        <name>S-adenosyl-L-methionine</name>
        <dbReference type="ChEBI" id="CHEBI:59789"/>
    </ligand>
</feature>
<evidence type="ECO:0000256" key="7">
    <source>
        <dbReference type="ARBA" id="ARBA00023242"/>
    </source>
</evidence>
<evidence type="ECO:0000259" key="10">
    <source>
        <dbReference type="Pfam" id="PF01728"/>
    </source>
</evidence>
<keyword evidence="7 8" id="KW-0539">Nucleus</keyword>
<dbReference type="EC" id="2.1.1.-" evidence="8"/>
<feature type="domain" description="DUF3381" evidence="12">
    <location>
        <begin position="232"/>
        <end position="398"/>
    </location>
</feature>
<dbReference type="InterPro" id="IPR050082">
    <property type="entry name" value="RNA_methyltr_RlmE"/>
</dbReference>
<dbReference type="OrthoDB" id="1287559at2759"/>
<feature type="region of interest" description="Disordered" evidence="9">
    <location>
        <begin position="438"/>
        <end position="478"/>
    </location>
</feature>
<dbReference type="InterPro" id="IPR002877">
    <property type="entry name" value="RNA_MeTrfase_FtsJ_dom"/>
</dbReference>
<evidence type="ECO:0000259" key="12">
    <source>
        <dbReference type="Pfam" id="PF11861"/>
    </source>
</evidence>
<evidence type="ECO:0000256" key="1">
    <source>
        <dbReference type="ARBA" id="ARBA00004604"/>
    </source>
</evidence>
<evidence type="ECO:0000259" key="11">
    <source>
        <dbReference type="Pfam" id="PF07780"/>
    </source>
</evidence>
<keyword evidence="14" id="KW-1185">Reference proteome</keyword>
<feature type="compositionally biased region" description="Acidic residues" evidence="9">
    <location>
        <begin position="464"/>
        <end position="473"/>
    </location>
</feature>
<proteinExistence type="inferred from homology"/>
<feature type="binding site" evidence="8">
    <location>
        <position position="92"/>
    </location>
    <ligand>
        <name>S-adenosyl-L-methionine</name>
        <dbReference type="ChEBI" id="CHEBI:59789"/>
    </ligand>
</feature>
<evidence type="ECO:0000256" key="6">
    <source>
        <dbReference type="ARBA" id="ARBA00022691"/>
    </source>
</evidence>
<evidence type="ECO:0000256" key="8">
    <source>
        <dbReference type="HAMAP-Rule" id="MF_03163"/>
    </source>
</evidence>
<protein>
    <recommendedName>
        <fullName evidence="8">Putative rRNA methyltransferase</fullName>
        <ecNumber evidence="8">2.1.1.-</ecNumber>
    </recommendedName>
    <alternativeName>
        <fullName evidence="8">2'-O-ribose RNA methyltransferase SPB1 homolog</fullName>
    </alternativeName>
</protein>
<dbReference type="RefSeq" id="XP_014154077.1">
    <property type="nucleotide sequence ID" value="XM_014298602.1"/>
</dbReference>
<dbReference type="GeneID" id="25907958"/>
<dbReference type="InterPro" id="IPR015507">
    <property type="entry name" value="rRNA-MeTfrase_E"/>
</dbReference>
<feature type="binding site" evidence="8">
    <location>
        <position position="58"/>
    </location>
    <ligand>
        <name>S-adenosyl-L-methionine</name>
        <dbReference type="ChEBI" id="CHEBI:59789"/>
    </ligand>
</feature>
<dbReference type="STRING" id="667725.A0A0L0FTN4"/>
<dbReference type="InterPro" id="IPR012920">
    <property type="entry name" value="rRNA_MeTfrase_SPB1-like_C"/>
</dbReference>
<evidence type="ECO:0000256" key="5">
    <source>
        <dbReference type="ARBA" id="ARBA00022679"/>
    </source>
</evidence>
<dbReference type="AlphaFoldDB" id="A0A0L0FTN4"/>
<feature type="binding site" evidence="8">
    <location>
        <position position="117"/>
    </location>
    <ligand>
        <name>S-adenosyl-L-methionine</name>
        <dbReference type="ChEBI" id="CHEBI:59789"/>
    </ligand>
</feature>
<comment type="similarity">
    <text evidence="8">Belongs to the class I-like SAM-binding methyltransferase superfamily. RNA methyltransferase RlmE family. SPB1 subfamily.</text>
</comment>
<dbReference type="PANTHER" id="PTHR10920">
    <property type="entry name" value="RIBOSOMAL RNA METHYLTRANSFERASE"/>
    <property type="match status" value="1"/>
</dbReference>
<feature type="compositionally biased region" description="Basic residues" evidence="9">
    <location>
        <begin position="846"/>
        <end position="855"/>
    </location>
</feature>
<keyword evidence="6 8" id="KW-0949">S-adenosyl-L-methionine</keyword>
<dbReference type="SUPFAM" id="SSF53335">
    <property type="entry name" value="S-adenosyl-L-methionine-dependent methyltransferases"/>
    <property type="match status" value="1"/>
</dbReference>
<dbReference type="InterPro" id="IPR024576">
    <property type="entry name" value="rRNA_MeTfrase_Spb1_DUF3381"/>
</dbReference>
<comment type="function">
    <text evidence="8">Probable methyltransferase involved in the maturation of rRNA and in the biogenesis of ribosomal subunits.</text>
</comment>
<evidence type="ECO:0000256" key="3">
    <source>
        <dbReference type="ARBA" id="ARBA00022552"/>
    </source>
</evidence>
<feature type="compositionally biased region" description="Basic and acidic residues" evidence="9">
    <location>
        <begin position="792"/>
        <end position="802"/>
    </location>
</feature>
<feature type="compositionally biased region" description="Acidic residues" evidence="9">
    <location>
        <begin position="630"/>
        <end position="653"/>
    </location>
</feature>
<evidence type="ECO:0000256" key="4">
    <source>
        <dbReference type="ARBA" id="ARBA00022603"/>
    </source>
</evidence>
<name>A0A0L0FTN4_9EUKA</name>
<keyword evidence="2 8" id="KW-0690">Ribosome biogenesis</keyword>
<evidence type="ECO:0000256" key="2">
    <source>
        <dbReference type="ARBA" id="ARBA00022517"/>
    </source>
</evidence>
<keyword evidence="3 8" id="KW-0698">rRNA processing</keyword>
<dbReference type="GO" id="GO:0030687">
    <property type="term" value="C:preribosome, large subunit precursor"/>
    <property type="evidence" value="ECO:0007669"/>
    <property type="project" value="TreeGrafter"/>
</dbReference>
<gene>
    <name evidence="13" type="ORF">SARC_07454</name>
</gene>
<accession>A0A0L0FTN4</accession>
<feature type="domain" description="Ribosomal RNA methyltransferase SPB1-like C-terminal" evidence="11">
    <location>
        <begin position="626"/>
        <end position="842"/>
    </location>
</feature>
<dbReference type="GO" id="GO:0000463">
    <property type="term" value="P:maturation of LSU-rRNA from tricistronic rRNA transcript (SSU-rRNA, 5.8S rRNA, LSU-rRNA)"/>
    <property type="evidence" value="ECO:0007669"/>
    <property type="project" value="TreeGrafter"/>
</dbReference>
<feature type="compositionally biased region" description="Basic and acidic residues" evidence="9">
    <location>
        <begin position="390"/>
        <end position="400"/>
    </location>
</feature>
<feature type="compositionally biased region" description="Basic and acidic residues" evidence="9">
    <location>
        <begin position="503"/>
        <end position="521"/>
    </location>
</feature>
<feature type="region of interest" description="Disordered" evidence="9">
    <location>
        <begin position="326"/>
        <end position="400"/>
    </location>
</feature>
<reference evidence="13 14" key="1">
    <citation type="submission" date="2011-02" db="EMBL/GenBank/DDBJ databases">
        <title>The Genome Sequence of Sphaeroforma arctica JP610.</title>
        <authorList>
            <consortium name="The Broad Institute Genome Sequencing Platform"/>
            <person name="Russ C."/>
            <person name="Cuomo C."/>
            <person name="Young S.K."/>
            <person name="Zeng Q."/>
            <person name="Gargeya S."/>
            <person name="Alvarado L."/>
            <person name="Berlin A."/>
            <person name="Chapman S.B."/>
            <person name="Chen Z."/>
            <person name="Freedman E."/>
            <person name="Gellesch M."/>
            <person name="Goldberg J."/>
            <person name="Griggs A."/>
            <person name="Gujja S."/>
            <person name="Heilman E."/>
            <person name="Heiman D."/>
            <person name="Howarth C."/>
            <person name="Mehta T."/>
            <person name="Neiman D."/>
            <person name="Pearson M."/>
            <person name="Roberts A."/>
            <person name="Saif S."/>
            <person name="Shea T."/>
            <person name="Shenoy N."/>
            <person name="Sisk P."/>
            <person name="Stolte C."/>
            <person name="Sykes S."/>
            <person name="White J."/>
            <person name="Yandava C."/>
            <person name="Burger G."/>
            <person name="Gray M.W."/>
            <person name="Holland P.W.H."/>
            <person name="King N."/>
            <person name="Lang F.B.F."/>
            <person name="Roger A.J."/>
            <person name="Ruiz-Trillo I."/>
            <person name="Haas B."/>
            <person name="Nusbaum C."/>
            <person name="Birren B."/>
        </authorList>
    </citation>
    <scope>NUCLEOTIDE SEQUENCE [LARGE SCALE GENOMIC DNA]</scope>
    <source>
        <strain evidence="13 14">JP610</strain>
    </source>
</reference>
<dbReference type="HAMAP" id="MF_03163">
    <property type="entry name" value="RNA_methyltr_E_SPB1"/>
    <property type="match status" value="1"/>
</dbReference>
<dbReference type="GO" id="GO:0000466">
    <property type="term" value="P:maturation of 5.8S rRNA from tricistronic rRNA transcript (SSU-rRNA, 5.8S rRNA, LSU-rRNA)"/>
    <property type="evidence" value="ECO:0007669"/>
    <property type="project" value="TreeGrafter"/>
</dbReference>
<feature type="compositionally biased region" description="Low complexity" evidence="9">
    <location>
        <begin position="603"/>
        <end position="612"/>
    </location>
</feature>
<dbReference type="GO" id="GO:0005730">
    <property type="term" value="C:nucleolus"/>
    <property type="evidence" value="ECO:0007669"/>
    <property type="project" value="UniProtKB-SubCell"/>
</dbReference>
<feature type="region of interest" description="Disordered" evidence="9">
    <location>
        <begin position="792"/>
        <end position="855"/>
    </location>
</feature>
<dbReference type="Pfam" id="PF01728">
    <property type="entry name" value="FtsJ"/>
    <property type="match status" value="1"/>
</dbReference>
<comment type="catalytic activity">
    <reaction evidence="8">
        <text>a ribonucleotide in rRNA + S-adenosyl-L-methionine = a 2'-O-methylribonucleotide in rRNA + S-adenosyl-L-homocysteine + H(+)</text>
        <dbReference type="Rhea" id="RHEA:48628"/>
        <dbReference type="Rhea" id="RHEA-COMP:12164"/>
        <dbReference type="Rhea" id="RHEA-COMP:12165"/>
        <dbReference type="ChEBI" id="CHEBI:15378"/>
        <dbReference type="ChEBI" id="CHEBI:57856"/>
        <dbReference type="ChEBI" id="CHEBI:59789"/>
        <dbReference type="ChEBI" id="CHEBI:90675"/>
        <dbReference type="ChEBI" id="CHEBI:90676"/>
    </reaction>
</comment>
<feature type="region of interest" description="Disordered" evidence="9">
    <location>
        <begin position="587"/>
        <end position="665"/>
    </location>
</feature>
<organism evidence="13 14">
    <name type="scientific">Sphaeroforma arctica JP610</name>
    <dbReference type="NCBI Taxonomy" id="667725"/>
    <lineage>
        <taxon>Eukaryota</taxon>
        <taxon>Ichthyosporea</taxon>
        <taxon>Ichthyophonida</taxon>
        <taxon>Sphaeroforma</taxon>
    </lineage>
</organism>
<dbReference type="Pfam" id="PF07780">
    <property type="entry name" value="Spb1_C"/>
    <property type="match status" value="1"/>
</dbReference>
<dbReference type="HAMAP" id="MF_01547">
    <property type="entry name" value="RNA_methyltr_E"/>
    <property type="match status" value="1"/>
</dbReference>
<dbReference type="FunFam" id="3.40.50.150:FF:000004">
    <property type="entry name" value="AdoMet-dependent rRNA methyltransferase SPB1"/>
    <property type="match status" value="1"/>
</dbReference>
<comment type="subcellular location">
    <subcellularLocation>
        <location evidence="1 8">Nucleus</location>
        <location evidence="1 8">Nucleolus</location>
    </subcellularLocation>
</comment>
<dbReference type="EMBL" id="KQ242188">
    <property type="protein sequence ID" value="KNC80175.1"/>
    <property type="molecule type" value="Genomic_DNA"/>
</dbReference>
<feature type="compositionally biased region" description="Basic and acidic residues" evidence="9">
    <location>
        <begin position="759"/>
        <end position="770"/>
    </location>
</feature>
<evidence type="ECO:0000256" key="9">
    <source>
        <dbReference type="SAM" id="MobiDB-lite"/>
    </source>
</evidence>
<dbReference type="eggNOG" id="KOG1098">
    <property type="taxonomic scope" value="Eukaryota"/>
</dbReference>
<feature type="domain" description="Ribosomal RNA methyltransferase FtsJ" evidence="10">
    <location>
        <begin position="24"/>
        <end position="200"/>
    </location>
</feature>
<dbReference type="InterPro" id="IPR028589">
    <property type="entry name" value="SPB1-like"/>
</dbReference>
<feature type="compositionally biased region" description="Acidic residues" evidence="9">
    <location>
        <begin position="339"/>
        <end position="370"/>
    </location>
</feature>
<feature type="region of interest" description="Disordered" evidence="9">
    <location>
        <begin position="749"/>
        <end position="779"/>
    </location>
</feature>
<dbReference type="GO" id="GO:0016435">
    <property type="term" value="F:rRNA (guanine) methyltransferase activity"/>
    <property type="evidence" value="ECO:0007669"/>
    <property type="project" value="TreeGrafter"/>
</dbReference>
<dbReference type="Pfam" id="PF11861">
    <property type="entry name" value="DUF3381"/>
    <property type="match status" value="1"/>
</dbReference>
<feature type="compositionally biased region" description="Basic and acidic residues" evidence="9">
    <location>
        <begin position="825"/>
        <end position="845"/>
    </location>
</feature>
<sequence>MGQQKKTAKGRLDKYYYMAKEQGYRARSAFKLVQLNKKFDFLSQSRCVLDLCAAPGGWLQVAAKYCPTSSIIIGVDRVPIKPIRNVIGLTEDITTEKCRQNIKKELKGWQVDAVLHDGAPNVGTAWVQDAFSQVELALKSLQLATEFLKPGGWFVSKVFRSGDYFAFMWVLNQLFEKVHATKPPSSRNVSAEIFVVCKGYKAPDKMDPRLLDPKYVFENVENKKKVDLFSAKTKKAQAAGYDDNITQHTKKCASQFVHCEDPMLFLVQTSQIAFDDQQEDDVRFKKHVATTQEVHLCMEDLKVLGKKDLKLLLKWRTQMRKVWRDEHPDAPVPGQTVDITEDADDADAADDDGVEMTTEEAETLEIEDMIAEAKESEKRDTKAKRRKTHRLEAKQKERLALHMDLPGDTFDTQEDATLFGIKTLKNAKNLEQVGNNVTLPDILGDSEDDWSDDSEASDSYTDNSDYDSEDEEEAKYKRKREAELEEMFLDHRARHLPGGRASAKLDARAARKEKRNGKEEEVVLGEEMNTEQIVTEVQARNPLLVDMDDRSSDMKTEMWFQQDAFADILNEGDDEEAEISALATVAEKTRKRKQDAENVNEPAAEAGTATAAQNKKQKLAREANGGDFEAVAEEEYVTDSESDYDDSEDENVDGEPTYTGGVAPKDSRALNAEGLALGTLLLNKKSRNELIDDSYNRYNRGEEHLPNWFMDHEKKFQTGPQQPIPKDMLAYYKDRLKEVNARPIKKVAEARARKKMKSEKKTDAIKRKMEGVANSDMGAVQKGKELEKLLRKADKKSGRRDAPQIIVANKTTGKGRPTGVKGRYKVLDKRMKSDLRGEKKAADRKAGKKPKKKRY</sequence>
<keyword evidence="4 8" id="KW-0489">Methyltransferase</keyword>
<evidence type="ECO:0000313" key="14">
    <source>
        <dbReference type="Proteomes" id="UP000054560"/>
    </source>
</evidence>
<feature type="compositionally biased region" description="Basic and acidic residues" evidence="9">
    <location>
        <begin position="371"/>
        <end position="380"/>
    </location>
</feature>
<feature type="active site" description="Proton acceptor" evidence="8">
    <location>
        <position position="157"/>
    </location>
</feature>
<feature type="binding site" evidence="8">
    <location>
        <position position="76"/>
    </location>
    <ligand>
        <name>S-adenosyl-L-methionine</name>
        <dbReference type="ChEBI" id="CHEBI:59789"/>
    </ligand>
</feature>
<dbReference type="GO" id="GO:0008650">
    <property type="term" value="F:rRNA (uridine-2'-O-)-methyltransferase activity"/>
    <property type="evidence" value="ECO:0007669"/>
    <property type="project" value="TreeGrafter"/>
</dbReference>
<keyword evidence="5 8" id="KW-0808">Transferase</keyword>
<feature type="compositionally biased region" description="Acidic residues" evidence="9">
    <location>
        <begin position="444"/>
        <end position="456"/>
    </location>
</feature>